<dbReference type="Gene3D" id="3.40.190.10">
    <property type="entry name" value="Periplasmic binding protein-like II"/>
    <property type="match status" value="2"/>
</dbReference>
<sequence length="346" mass="38286">MKKMLYKTLCSGVVASLALTACSKPEADASASSKTDASASTEKTLKPFHFLTNWYAEAEHGGYYQAKAKDFYKDAGLDVTIQMGGPQVNNYQLLGAKKADCAIGADIATLNAISQGVGVTTVATAFQKELIVLIAHDDVSKIEQLKDKTLLIDSVSMSSWYPWFKAKYGLDDATVKPYTFNIQPFMVNKDYVQQGYFSSEPYALEQAGAKFKVFFLSDYDYPSYGNAVVCRTDVIQERPEEVKAFLAATMKGWKSYLEDSKAGDALIFKDNPQMTQGQIDYAIDKIKQHQFVTGGDAATMGIGIITPERMKVIHQMSVDLGLIDAAKAPLEKFYDDRFIKEIKEMP</sequence>
<dbReference type="AlphaFoldDB" id="A0A1G6HH11"/>
<feature type="signal peptide" evidence="1">
    <location>
        <begin position="1"/>
        <end position="23"/>
    </location>
</feature>
<keyword evidence="4" id="KW-1185">Reference proteome</keyword>
<dbReference type="SUPFAM" id="SSF53850">
    <property type="entry name" value="Periplasmic binding protein-like II"/>
    <property type="match status" value="1"/>
</dbReference>
<evidence type="ECO:0000256" key="1">
    <source>
        <dbReference type="SAM" id="SignalP"/>
    </source>
</evidence>
<protein>
    <submittedName>
        <fullName evidence="3">NitT/TauT family transport system substrate-binding protein</fullName>
    </submittedName>
</protein>
<reference evidence="4" key="1">
    <citation type="submission" date="2016-09" db="EMBL/GenBank/DDBJ databases">
        <authorList>
            <person name="Varghese N."/>
            <person name="Submissions S."/>
        </authorList>
    </citation>
    <scope>NUCLEOTIDE SEQUENCE [LARGE SCALE GENOMIC DNA]</scope>
    <source>
        <strain evidence="4">ANC 3699</strain>
    </source>
</reference>
<gene>
    <name evidence="3" type="ORF">SAMN05421749_102226</name>
</gene>
<feature type="chain" id="PRO_5017353046" evidence="1">
    <location>
        <begin position="24"/>
        <end position="346"/>
    </location>
</feature>
<dbReference type="Pfam" id="PF09084">
    <property type="entry name" value="NMT1"/>
    <property type="match status" value="1"/>
</dbReference>
<evidence type="ECO:0000259" key="2">
    <source>
        <dbReference type="Pfam" id="PF09084"/>
    </source>
</evidence>
<evidence type="ECO:0000313" key="4">
    <source>
        <dbReference type="Proteomes" id="UP000242317"/>
    </source>
</evidence>
<dbReference type="GO" id="GO:0009228">
    <property type="term" value="P:thiamine biosynthetic process"/>
    <property type="evidence" value="ECO:0007669"/>
    <property type="project" value="InterPro"/>
</dbReference>
<dbReference type="EMBL" id="FMYK01000002">
    <property type="protein sequence ID" value="SDB93433.1"/>
    <property type="molecule type" value="Genomic_DNA"/>
</dbReference>
<dbReference type="InterPro" id="IPR027939">
    <property type="entry name" value="NMT1/THI5"/>
</dbReference>
<name>A0A1G6HH11_9GAMM</name>
<dbReference type="PANTHER" id="PTHR31528:SF3">
    <property type="entry name" value="THIAMINE BIOSYNTHESIS PROTEIN HI_0357-RELATED"/>
    <property type="match status" value="1"/>
</dbReference>
<dbReference type="Proteomes" id="UP000242317">
    <property type="component" value="Unassembled WGS sequence"/>
</dbReference>
<dbReference type="RefSeq" id="WP_171259047.1">
    <property type="nucleotide sequence ID" value="NZ_FMYK01000002.1"/>
</dbReference>
<accession>A0A1G6HH11</accession>
<evidence type="ECO:0000313" key="3">
    <source>
        <dbReference type="EMBL" id="SDB93433.1"/>
    </source>
</evidence>
<organism evidence="3 4">
    <name type="scientific">Acinetobacter marinus</name>
    <dbReference type="NCBI Taxonomy" id="281375"/>
    <lineage>
        <taxon>Bacteria</taxon>
        <taxon>Pseudomonadati</taxon>
        <taxon>Pseudomonadota</taxon>
        <taxon>Gammaproteobacteria</taxon>
        <taxon>Moraxellales</taxon>
        <taxon>Moraxellaceae</taxon>
        <taxon>Acinetobacter</taxon>
    </lineage>
</organism>
<keyword evidence="1" id="KW-0732">Signal</keyword>
<dbReference type="PANTHER" id="PTHR31528">
    <property type="entry name" value="4-AMINO-5-HYDROXYMETHYL-2-METHYLPYRIMIDINE PHOSPHATE SYNTHASE THI11-RELATED"/>
    <property type="match status" value="1"/>
</dbReference>
<proteinExistence type="predicted"/>
<dbReference type="InterPro" id="IPR015168">
    <property type="entry name" value="SsuA/THI5"/>
</dbReference>
<dbReference type="PROSITE" id="PS51257">
    <property type="entry name" value="PROKAR_LIPOPROTEIN"/>
    <property type="match status" value="1"/>
</dbReference>
<feature type="domain" description="SsuA/THI5-like" evidence="2">
    <location>
        <begin position="58"/>
        <end position="259"/>
    </location>
</feature>